<accession>A0ABX0JLD6</accession>
<gene>
    <name evidence="1" type="ORF">G9U52_35305</name>
</gene>
<comment type="caution">
    <text evidence="1">The sequence shown here is derived from an EMBL/GenBank/DDBJ whole genome shotgun (WGS) entry which is preliminary data.</text>
</comment>
<keyword evidence="2" id="KW-1185">Reference proteome</keyword>
<proteinExistence type="predicted"/>
<name>A0ABX0JLD6_9BACL</name>
<dbReference type="Proteomes" id="UP001165962">
    <property type="component" value="Unassembled WGS sequence"/>
</dbReference>
<dbReference type="EMBL" id="JAAOIW010000025">
    <property type="protein sequence ID" value="NHN35006.1"/>
    <property type="molecule type" value="Genomic_DNA"/>
</dbReference>
<organism evidence="1 2">
    <name type="scientific">Paenibacillus agricola</name>
    <dbReference type="NCBI Taxonomy" id="2716264"/>
    <lineage>
        <taxon>Bacteria</taxon>
        <taxon>Bacillati</taxon>
        <taxon>Bacillota</taxon>
        <taxon>Bacilli</taxon>
        <taxon>Bacillales</taxon>
        <taxon>Paenibacillaceae</taxon>
        <taxon>Paenibacillus</taxon>
    </lineage>
</organism>
<reference evidence="1" key="1">
    <citation type="submission" date="2020-03" db="EMBL/GenBank/DDBJ databases">
        <title>Draft sequencing of Paenibacilllus sp. S3N08.</title>
        <authorList>
            <person name="Kim D.-U."/>
        </authorList>
    </citation>
    <scope>NUCLEOTIDE SEQUENCE</scope>
    <source>
        <strain evidence="1">S3N08</strain>
    </source>
</reference>
<sequence length="65" mass="8196">MYNPKPVFIKDNDSCTRQMYEWYLQMTEQLRSFHLDKAAYFRKIIKKTKSDFYEYFRDDFVVFMK</sequence>
<evidence type="ECO:0000313" key="2">
    <source>
        <dbReference type="Proteomes" id="UP001165962"/>
    </source>
</evidence>
<dbReference type="RefSeq" id="WP_029198909.1">
    <property type="nucleotide sequence ID" value="NZ_JAAOIW010000025.1"/>
</dbReference>
<evidence type="ECO:0000313" key="1">
    <source>
        <dbReference type="EMBL" id="NHN35006.1"/>
    </source>
</evidence>
<protein>
    <submittedName>
        <fullName evidence="1">Uncharacterized protein</fullName>
    </submittedName>
</protein>